<dbReference type="SUPFAM" id="SSF55729">
    <property type="entry name" value="Acyl-CoA N-acyltransferases (Nat)"/>
    <property type="match status" value="1"/>
</dbReference>
<dbReference type="RefSeq" id="WP_227227969.1">
    <property type="nucleotide sequence ID" value="NZ_JAJCVJ010000001.1"/>
</dbReference>
<feature type="compositionally biased region" description="Basic and acidic residues" evidence="1">
    <location>
        <begin position="241"/>
        <end position="256"/>
    </location>
</feature>
<comment type="caution">
    <text evidence="3">The sequence shown here is derived from an EMBL/GenBank/DDBJ whole genome shotgun (WGS) entry which is preliminary data.</text>
</comment>
<dbReference type="EC" id="2.3.-.-" evidence="3"/>
<dbReference type="InterPro" id="IPR000182">
    <property type="entry name" value="GNAT_dom"/>
</dbReference>
<keyword evidence="3" id="KW-0012">Acyltransferase</keyword>
<dbReference type="GO" id="GO:0016746">
    <property type="term" value="F:acyltransferase activity"/>
    <property type="evidence" value="ECO:0007669"/>
    <property type="project" value="UniProtKB-KW"/>
</dbReference>
<proteinExistence type="predicted"/>
<name>A0ABD5R9Q2_9EURY</name>
<gene>
    <name evidence="3" type="ORF">ACFPJ5_07055</name>
</gene>
<dbReference type="CDD" id="cd04301">
    <property type="entry name" value="NAT_SF"/>
    <property type="match status" value="1"/>
</dbReference>
<dbReference type="InterPro" id="IPR016181">
    <property type="entry name" value="Acyl_CoA_acyltransferase"/>
</dbReference>
<feature type="region of interest" description="Disordered" evidence="1">
    <location>
        <begin position="172"/>
        <end position="256"/>
    </location>
</feature>
<evidence type="ECO:0000313" key="3">
    <source>
        <dbReference type="EMBL" id="MFC5366694.1"/>
    </source>
</evidence>
<evidence type="ECO:0000256" key="1">
    <source>
        <dbReference type="SAM" id="MobiDB-lite"/>
    </source>
</evidence>
<dbReference type="Pfam" id="PF00583">
    <property type="entry name" value="Acetyltransf_1"/>
    <property type="match status" value="1"/>
</dbReference>
<feature type="domain" description="N-acetyltransferase" evidence="2">
    <location>
        <begin position="36"/>
        <end position="174"/>
    </location>
</feature>
<protein>
    <submittedName>
        <fullName evidence="3">GNAT family N-acetyltransferase</fullName>
        <ecNumber evidence="3">2.3.-.-</ecNumber>
    </submittedName>
</protein>
<accession>A0ABD5R9Q2</accession>
<organism evidence="3 4">
    <name type="scientific">Salinirubrum litoreum</name>
    <dbReference type="NCBI Taxonomy" id="1126234"/>
    <lineage>
        <taxon>Archaea</taxon>
        <taxon>Methanobacteriati</taxon>
        <taxon>Methanobacteriota</taxon>
        <taxon>Stenosarchaea group</taxon>
        <taxon>Halobacteria</taxon>
        <taxon>Halobacteriales</taxon>
        <taxon>Haloferacaceae</taxon>
        <taxon>Salinirubrum</taxon>
    </lineage>
</organism>
<evidence type="ECO:0000313" key="4">
    <source>
        <dbReference type="Proteomes" id="UP001596201"/>
    </source>
</evidence>
<sequence length="256" mass="28052">MDLGDPTLELALLGWPGEERTLRLDYRRFSYAGKFVVGRTGKAVVRRRAVESAAGNSAPVTDADLPPLDEPLPPGLDADEFDTDVVAAVAFSPDRTDSGTLWLRYVTVRQDRRGEGLGPRLVRFVTDRAHDRGYDRVRIAVNNPFAYEALHKAGFAWTGGETGLAELVLEHPPPVETAGNGRAPSTAGDRDRYRDRHGTSVERYQAGLDRYRARDLDDPEASFLARKQGTPPPTVLVTDAEGTRETSPDHADDSGN</sequence>
<dbReference type="AlphaFoldDB" id="A0ABD5R9Q2"/>
<dbReference type="Proteomes" id="UP001596201">
    <property type="component" value="Unassembled WGS sequence"/>
</dbReference>
<dbReference type="PROSITE" id="PS51186">
    <property type="entry name" value="GNAT"/>
    <property type="match status" value="1"/>
</dbReference>
<dbReference type="Gene3D" id="3.40.630.30">
    <property type="match status" value="1"/>
</dbReference>
<keyword evidence="4" id="KW-1185">Reference proteome</keyword>
<feature type="compositionally biased region" description="Basic and acidic residues" evidence="1">
    <location>
        <begin position="188"/>
        <end position="200"/>
    </location>
</feature>
<evidence type="ECO:0000259" key="2">
    <source>
        <dbReference type="PROSITE" id="PS51186"/>
    </source>
</evidence>
<keyword evidence="3" id="KW-0808">Transferase</keyword>
<reference evidence="3 4" key="1">
    <citation type="journal article" date="2019" name="Int. J. Syst. Evol. Microbiol.">
        <title>The Global Catalogue of Microorganisms (GCM) 10K type strain sequencing project: providing services to taxonomists for standard genome sequencing and annotation.</title>
        <authorList>
            <consortium name="The Broad Institute Genomics Platform"/>
            <consortium name="The Broad Institute Genome Sequencing Center for Infectious Disease"/>
            <person name="Wu L."/>
            <person name="Ma J."/>
        </authorList>
    </citation>
    <scope>NUCLEOTIDE SEQUENCE [LARGE SCALE GENOMIC DNA]</scope>
    <source>
        <strain evidence="3 4">CGMCC 1.12237</strain>
    </source>
</reference>
<dbReference type="EMBL" id="JBHSKX010000001">
    <property type="protein sequence ID" value="MFC5366694.1"/>
    <property type="molecule type" value="Genomic_DNA"/>
</dbReference>